<keyword evidence="4" id="KW-1185">Reference proteome</keyword>
<dbReference type="PROSITE" id="PS50042">
    <property type="entry name" value="CNMP_BINDING_3"/>
    <property type="match status" value="3"/>
</dbReference>
<evidence type="ECO:0000256" key="1">
    <source>
        <dbReference type="SAM" id="MobiDB-lite"/>
    </source>
</evidence>
<feature type="compositionally biased region" description="Low complexity" evidence="1">
    <location>
        <begin position="1076"/>
        <end position="1085"/>
    </location>
</feature>
<dbReference type="SUPFAM" id="SSF51206">
    <property type="entry name" value="cAMP-binding domain-like"/>
    <property type="match status" value="2"/>
</dbReference>
<feature type="compositionally biased region" description="Low complexity" evidence="1">
    <location>
        <begin position="1092"/>
        <end position="1112"/>
    </location>
</feature>
<dbReference type="Proteomes" id="UP000041254">
    <property type="component" value="Unassembled WGS sequence"/>
</dbReference>
<feature type="compositionally biased region" description="Low complexity" evidence="1">
    <location>
        <begin position="1166"/>
        <end position="1175"/>
    </location>
</feature>
<dbReference type="STRING" id="1169540.A0A0G4FW58"/>
<dbReference type="VEuPathDB" id="CryptoDB:Vbra_9477"/>
<reference evidence="3 4" key="1">
    <citation type="submission" date="2014-11" db="EMBL/GenBank/DDBJ databases">
        <authorList>
            <person name="Zhu J."/>
            <person name="Qi W."/>
            <person name="Song R."/>
        </authorList>
    </citation>
    <scope>NUCLEOTIDE SEQUENCE [LARGE SCALE GENOMIC DNA]</scope>
</reference>
<accession>A0A0G4FW58</accession>
<feature type="region of interest" description="Disordered" evidence="1">
    <location>
        <begin position="550"/>
        <end position="589"/>
    </location>
</feature>
<feature type="compositionally biased region" description="Basic and acidic residues" evidence="1">
    <location>
        <begin position="1233"/>
        <end position="1242"/>
    </location>
</feature>
<dbReference type="EMBL" id="CDMY01000512">
    <property type="protein sequence ID" value="CEM19430.1"/>
    <property type="molecule type" value="Genomic_DNA"/>
</dbReference>
<feature type="domain" description="Cyclic nucleotide-binding" evidence="2">
    <location>
        <begin position="336"/>
        <end position="383"/>
    </location>
</feature>
<feature type="domain" description="Cyclic nucleotide-binding" evidence="2">
    <location>
        <begin position="84"/>
        <end position="132"/>
    </location>
</feature>
<protein>
    <recommendedName>
        <fullName evidence="2">Cyclic nucleotide-binding domain-containing protein</fullName>
    </recommendedName>
</protein>
<feature type="compositionally biased region" description="Acidic residues" evidence="1">
    <location>
        <begin position="561"/>
        <end position="578"/>
    </location>
</feature>
<sequence>MIRHPPTVSHHAPTPLSLAMRKAAGVHSMPGGHNSAASVATLGTTESVPLRRVREILQKRGDERTEDEIRHVFNYMELNLDCAFLKKLDRNVRIECCRRYAYEACLAGQNVFLEGDDGSTFYVILQGSVSVYIADRTVEDSSPSPPPPFIRPARDKRVSITMEPVSPMHTSQMLATLKRKTTSTALAQSSKVNGQQTGRDSSEDRASLSCSRPASASGERDAAERPMLWRGLTRSITRMMTRSPTMLTESRMDHPSPRMRRGPTNPSQMKLVAKMKEGDAFGEMALQTDGKRKATIHADTDCQFATLERDDYKSVLSEFMTRQHQRKVAFLALVPLFAEWSPTSLDRLANAIYTRECKRGDIIYSQGDHPSEIFLVKEGDFQMRKSVSRKRPLDRQLESMRRVEMKTPGRPRSPSPSQAKVNKDGERTKGGGAKQQMDTDGSVAVALLGKPQFFGFEEYVAGGPARPRFSTVLCASGHGELLSLPGNQLISRLDLSRRRFLANAKEAAQDFNLQRWYLFALIQRVADIVQKYSPATRLFITHFVRQKGEKMQLALPPPGASEDESGTGDEGEDSEEEQGGSGKGVLLYERPTVNEGMKRKLKRKDRVLQRRHFARVKRYKEVVNANYPPASRPHSAEASIGPSKLGPRQQVLEAISPDPRDLQLATQRLSSGVSRLLPIDERLKFVELPPECNPDFPAGYQDPTTADRLPSTKIHAVPNGRVRLSGGKRLQLKCAFLSLARAPADQERQRLSTADARPYMEQPMISHPPVATARPSAAKEETERIVGREVTAAAVVIQEEKPVRVSTERVERRRAARLLERMVKKDVVHCARSPFWSSQKPAKAPPAPAFARWTDTEAAASQSQGLGQHPALSMSVTDESPRSRMLREKAQEKFSLMMGGFVMPHARYREGRIPDLRGIADTCIGPLTSLPPPLITDQSARRRSSAVASAVSSSVVLSRRSSAAVGGMTKQISFNLQKGAAAESPTSKRISLSRLNSGTLARLNLLRQYANQPSGSQFLMQALDEMKAEEQEGEEAEASSEETEAKKPAAVKTEDTAAGGQPAELDETWKAKPADTVRSPSRFTRPSPPSLPLTQRSLRHTPMSSPTSRQTSPRPPLEGPTSIHTDEGSAAGSAQHDESATERSVSPIMATQNRPGRLSASVVLIPSPKRQPAAARAREKRRRTTAAAKKASPKRPPKSPTYQSLCEQALIALSQHPSQSPVVPRADIFSTRPHSEYRDKRSPSTIRPPPPKNETVALYNFQYRDAFRLMDERKSLRGNLTFR</sequence>
<evidence type="ECO:0000259" key="2">
    <source>
        <dbReference type="PROSITE" id="PS50042"/>
    </source>
</evidence>
<feature type="region of interest" description="Disordered" evidence="1">
    <location>
        <begin position="854"/>
        <end position="885"/>
    </location>
</feature>
<dbReference type="InterPro" id="IPR000595">
    <property type="entry name" value="cNMP-bd_dom"/>
</dbReference>
<feature type="domain" description="Cyclic nucleotide-binding" evidence="2">
    <location>
        <begin position="270"/>
        <end position="316"/>
    </location>
</feature>
<feature type="compositionally biased region" description="Basic and acidic residues" evidence="1">
    <location>
        <begin position="1043"/>
        <end position="1055"/>
    </location>
</feature>
<feature type="compositionally biased region" description="Basic and acidic residues" evidence="1">
    <location>
        <begin position="391"/>
        <end position="407"/>
    </location>
</feature>
<dbReference type="SMART" id="SM00100">
    <property type="entry name" value="cNMP"/>
    <property type="match status" value="2"/>
</dbReference>
<feature type="region of interest" description="Disordered" evidence="1">
    <location>
        <begin position="1026"/>
        <end position="1201"/>
    </location>
</feature>
<feature type="region of interest" description="Disordered" evidence="1">
    <location>
        <begin position="385"/>
        <end position="438"/>
    </location>
</feature>
<dbReference type="Pfam" id="PF00027">
    <property type="entry name" value="cNMP_binding"/>
    <property type="match status" value="1"/>
</dbReference>
<dbReference type="OrthoDB" id="417078at2759"/>
<feature type="region of interest" description="Disordered" evidence="1">
    <location>
        <begin position="1230"/>
        <end position="1253"/>
    </location>
</feature>
<dbReference type="PANTHER" id="PTHR23011">
    <property type="entry name" value="CYCLIC NUCLEOTIDE-BINDING DOMAIN CONTAINING PROTEIN"/>
    <property type="match status" value="1"/>
</dbReference>
<dbReference type="InterPro" id="IPR014710">
    <property type="entry name" value="RmlC-like_jellyroll"/>
</dbReference>
<evidence type="ECO:0000313" key="3">
    <source>
        <dbReference type="EMBL" id="CEM19430.1"/>
    </source>
</evidence>
<dbReference type="InterPro" id="IPR018490">
    <property type="entry name" value="cNMP-bd_dom_sf"/>
</dbReference>
<dbReference type="CDD" id="cd00038">
    <property type="entry name" value="CAP_ED"/>
    <property type="match status" value="2"/>
</dbReference>
<feature type="compositionally biased region" description="Polar residues" evidence="1">
    <location>
        <begin position="182"/>
        <end position="199"/>
    </location>
</feature>
<feature type="compositionally biased region" description="Acidic residues" evidence="1">
    <location>
        <begin position="1031"/>
        <end position="1042"/>
    </location>
</feature>
<evidence type="ECO:0000313" key="4">
    <source>
        <dbReference type="Proteomes" id="UP000041254"/>
    </source>
</evidence>
<gene>
    <name evidence="3" type="ORF">Vbra_9477</name>
</gene>
<dbReference type="PANTHER" id="PTHR23011:SF28">
    <property type="entry name" value="CYCLIC NUCLEOTIDE-BINDING DOMAIN CONTAINING PROTEIN"/>
    <property type="match status" value="1"/>
</dbReference>
<proteinExistence type="predicted"/>
<dbReference type="InParanoid" id="A0A0G4FW58"/>
<name>A0A0G4FW58_VITBC</name>
<feature type="region of interest" description="Disordered" evidence="1">
    <location>
        <begin position="179"/>
        <end position="233"/>
    </location>
</feature>
<organism evidence="3 4">
    <name type="scientific">Vitrella brassicaformis (strain CCMP3155)</name>
    <dbReference type="NCBI Taxonomy" id="1169540"/>
    <lineage>
        <taxon>Eukaryota</taxon>
        <taxon>Sar</taxon>
        <taxon>Alveolata</taxon>
        <taxon>Colpodellida</taxon>
        <taxon>Vitrellaceae</taxon>
        <taxon>Vitrella</taxon>
    </lineage>
</organism>
<dbReference type="Gene3D" id="2.60.120.10">
    <property type="entry name" value="Jelly Rolls"/>
    <property type="match status" value="3"/>
</dbReference>